<dbReference type="AlphaFoldDB" id="A0A0E9VWA0"/>
<proteinExistence type="predicted"/>
<sequence>MIPYLKVNTQRLPGWMHVENWKHKPVKHFKWQQ</sequence>
<reference evidence="1" key="1">
    <citation type="submission" date="2014-11" db="EMBL/GenBank/DDBJ databases">
        <authorList>
            <person name="Amaro Gonzalez C."/>
        </authorList>
    </citation>
    <scope>NUCLEOTIDE SEQUENCE</scope>
</reference>
<reference evidence="1" key="2">
    <citation type="journal article" date="2015" name="Fish Shellfish Immunol.">
        <title>Early steps in the European eel (Anguilla anguilla)-Vibrio vulnificus interaction in the gills: Role of the RtxA13 toxin.</title>
        <authorList>
            <person name="Callol A."/>
            <person name="Pajuelo D."/>
            <person name="Ebbesson L."/>
            <person name="Teles M."/>
            <person name="MacKenzie S."/>
            <person name="Amaro C."/>
        </authorList>
    </citation>
    <scope>NUCLEOTIDE SEQUENCE</scope>
</reference>
<evidence type="ECO:0000313" key="1">
    <source>
        <dbReference type="EMBL" id="JAH82404.1"/>
    </source>
</evidence>
<organism evidence="1">
    <name type="scientific">Anguilla anguilla</name>
    <name type="common">European freshwater eel</name>
    <name type="synonym">Muraena anguilla</name>
    <dbReference type="NCBI Taxonomy" id="7936"/>
    <lineage>
        <taxon>Eukaryota</taxon>
        <taxon>Metazoa</taxon>
        <taxon>Chordata</taxon>
        <taxon>Craniata</taxon>
        <taxon>Vertebrata</taxon>
        <taxon>Euteleostomi</taxon>
        <taxon>Actinopterygii</taxon>
        <taxon>Neopterygii</taxon>
        <taxon>Teleostei</taxon>
        <taxon>Anguilliformes</taxon>
        <taxon>Anguillidae</taxon>
        <taxon>Anguilla</taxon>
    </lineage>
</organism>
<accession>A0A0E9VWA0</accession>
<protein>
    <submittedName>
        <fullName evidence="1">Uncharacterized protein</fullName>
    </submittedName>
</protein>
<dbReference type="EMBL" id="GBXM01026173">
    <property type="protein sequence ID" value="JAH82404.1"/>
    <property type="molecule type" value="Transcribed_RNA"/>
</dbReference>
<name>A0A0E9VWA0_ANGAN</name>